<dbReference type="RefSeq" id="WP_206657029.1">
    <property type="nucleotide sequence ID" value="NZ_CP071182.1"/>
</dbReference>
<dbReference type="Pfam" id="PF04241">
    <property type="entry name" value="DUF423"/>
    <property type="match status" value="1"/>
</dbReference>
<feature type="transmembrane region" description="Helical" evidence="6">
    <location>
        <begin position="45"/>
        <end position="62"/>
    </location>
</feature>
<feature type="transmembrane region" description="Helical" evidence="6">
    <location>
        <begin position="69"/>
        <end position="89"/>
    </location>
</feature>
<evidence type="ECO:0000256" key="2">
    <source>
        <dbReference type="ARBA" id="ARBA00009694"/>
    </source>
</evidence>
<proteinExistence type="inferred from homology"/>
<dbReference type="Proteomes" id="UP000663505">
    <property type="component" value="Chromosome"/>
</dbReference>
<accession>A0A9X7VZZ3</accession>
<evidence type="ECO:0000313" key="7">
    <source>
        <dbReference type="EMBL" id="QSO47685.1"/>
    </source>
</evidence>
<evidence type="ECO:0000256" key="3">
    <source>
        <dbReference type="ARBA" id="ARBA00022692"/>
    </source>
</evidence>
<dbReference type="GO" id="GO:0005886">
    <property type="term" value="C:plasma membrane"/>
    <property type="evidence" value="ECO:0007669"/>
    <property type="project" value="TreeGrafter"/>
</dbReference>
<comment type="similarity">
    <text evidence="2">Belongs to the UPF0382 family.</text>
</comment>
<sequence length="119" mass="12715">MTFVSLGAVFGFLSVALGAFGAHALRDRLSAQMLSVYEKGVMYQMYHALALLAVGILFHLGMRQHLLSLAGWLFALGIVLFSGSLYILSLSGKRAFGAITPIGGLCFLAGWALVFFAVV</sequence>
<organism evidence="7 8">
    <name type="scientific">Alicyclobacillus mengziensis</name>
    <dbReference type="NCBI Taxonomy" id="2931921"/>
    <lineage>
        <taxon>Bacteria</taxon>
        <taxon>Bacillati</taxon>
        <taxon>Bacillota</taxon>
        <taxon>Bacilli</taxon>
        <taxon>Bacillales</taxon>
        <taxon>Alicyclobacillaceae</taxon>
        <taxon>Alicyclobacillus</taxon>
    </lineage>
</organism>
<keyword evidence="5 6" id="KW-0472">Membrane</keyword>
<evidence type="ECO:0000256" key="6">
    <source>
        <dbReference type="SAM" id="Phobius"/>
    </source>
</evidence>
<gene>
    <name evidence="7" type="ORF">JZ786_01090</name>
</gene>
<feature type="transmembrane region" description="Helical" evidence="6">
    <location>
        <begin position="95"/>
        <end position="118"/>
    </location>
</feature>
<reference evidence="7 8" key="1">
    <citation type="submission" date="2021-02" db="EMBL/GenBank/DDBJ databases">
        <title>Alicyclobacillus curvatus sp. nov. and Alicyclobacillus mengziensis sp. nov., two acidophilic bacteria isolated from acid mine drainage.</title>
        <authorList>
            <person name="Huang Y."/>
        </authorList>
    </citation>
    <scope>NUCLEOTIDE SEQUENCE [LARGE SCALE GENOMIC DNA]</scope>
    <source>
        <strain evidence="7 8">S30H14</strain>
    </source>
</reference>
<comment type="subcellular location">
    <subcellularLocation>
        <location evidence="1">Membrane</location>
        <topology evidence="1">Multi-pass membrane protein</topology>
    </subcellularLocation>
</comment>
<dbReference type="KEGG" id="afx:JZ786_01090"/>
<dbReference type="EMBL" id="CP071182">
    <property type="protein sequence ID" value="QSO47685.1"/>
    <property type="molecule type" value="Genomic_DNA"/>
</dbReference>
<dbReference type="PANTHER" id="PTHR43461:SF1">
    <property type="entry name" value="TRANSMEMBRANE PROTEIN 256"/>
    <property type="match status" value="1"/>
</dbReference>
<protein>
    <submittedName>
        <fullName evidence="7">DUF423 domain-containing protein</fullName>
    </submittedName>
</protein>
<evidence type="ECO:0000256" key="5">
    <source>
        <dbReference type="ARBA" id="ARBA00023136"/>
    </source>
</evidence>
<dbReference type="AlphaFoldDB" id="A0A9X7VZZ3"/>
<evidence type="ECO:0000256" key="1">
    <source>
        <dbReference type="ARBA" id="ARBA00004141"/>
    </source>
</evidence>
<keyword evidence="3 6" id="KW-0812">Transmembrane</keyword>
<name>A0A9X7VZZ3_9BACL</name>
<dbReference type="InterPro" id="IPR006696">
    <property type="entry name" value="DUF423"/>
</dbReference>
<keyword evidence="4 6" id="KW-1133">Transmembrane helix</keyword>
<dbReference type="PANTHER" id="PTHR43461">
    <property type="entry name" value="TRANSMEMBRANE PROTEIN 256"/>
    <property type="match status" value="1"/>
</dbReference>
<keyword evidence="8" id="KW-1185">Reference proteome</keyword>
<evidence type="ECO:0000256" key="4">
    <source>
        <dbReference type="ARBA" id="ARBA00022989"/>
    </source>
</evidence>
<evidence type="ECO:0000313" key="8">
    <source>
        <dbReference type="Proteomes" id="UP000663505"/>
    </source>
</evidence>